<proteinExistence type="predicted"/>
<evidence type="ECO:0000256" key="1">
    <source>
        <dbReference type="SAM" id="Phobius"/>
    </source>
</evidence>
<dbReference type="AlphaFoldDB" id="A0A927B397"/>
<feature type="transmembrane region" description="Helical" evidence="1">
    <location>
        <begin position="199"/>
        <end position="217"/>
    </location>
</feature>
<organism evidence="2 3">
    <name type="scientific">Spirosoma validum</name>
    <dbReference type="NCBI Taxonomy" id="2771355"/>
    <lineage>
        <taxon>Bacteria</taxon>
        <taxon>Pseudomonadati</taxon>
        <taxon>Bacteroidota</taxon>
        <taxon>Cytophagia</taxon>
        <taxon>Cytophagales</taxon>
        <taxon>Cytophagaceae</taxon>
        <taxon>Spirosoma</taxon>
    </lineage>
</organism>
<gene>
    <name evidence="2" type="ORF">IC230_16625</name>
</gene>
<feature type="transmembrane region" description="Helical" evidence="1">
    <location>
        <begin position="159"/>
        <end position="179"/>
    </location>
</feature>
<dbReference type="RefSeq" id="WP_191040177.1">
    <property type="nucleotide sequence ID" value="NZ_JACXAA010000006.1"/>
</dbReference>
<name>A0A927B397_9BACT</name>
<protein>
    <submittedName>
        <fullName evidence="2">Uncharacterized protein</fullName>
    </submittedName>
</protein>
<feature type="transmembrane region" description="Helical" evidence="1">
    <location>
        <begin position="73"/>
        <end position="93"/>
    </location>
</feature>
<reference evidence="2" key="1">
    <citation type="submission" date="2020-09" db="EMBL/GenBank/DDBJ databases">
        <authorList>
            <person name="Kim M.K."/>
        </authorList>
    </citation>
    <scope>NUCLEOTIDE SEQUENCE</scope>
    <source>
        <strain evidence="2">BT704</strain>
    </source>
</reference>
<keyword evidence="1" id="KW-0472">Membrane</keyword>
<dbReference type="EMBL" id="JACXAA010000006">
    <property type="protein sequence ID" value="MBD2754533.1"/>
    <property type="molecule type" value="Genomic_DNA"/>
</dbReference>
<keyword evidence="1" id="KW-0812">Transmembrane</keyword>
<evidence type="ECO:0000313" key="2">
    <source>
        <dbReference type="EMBL" id="MBD2754533.1"/>
    </source>
</evidence>
<keyword evidence="3" id="KW-1185">Reference proteome</keyword>
<feature type="transmembrane region" description="Helical" evidence="1">
    <location>
        <begin position="102"/>
        <end position="122"/>
    </location>
</feature>
<feature type="transmembrane region" description="Helical" evidence="1">
    <location>
        <begin position="15"/>
        <end position="36"/>
    </location>
</feature>
<sequence>MAKATMWETFIDLIIRYPLDFISQLFALLPITIGLFRFNHLTVSMKWVVLFFLAYFLKDSIAWIHSLQRESNLYLYNLLSFPEIAIVAVIYAFSMPRQSKKIIGFTLGCLLLNFFFYSSQAISAGNLTIARLFIIIIILVYLNHVLNESLVRNILRHDLFWFSAGLLIYAAGTFFIFLFGKELFNFNASKAYETFDFYWNFQEIIFIICCILSTVGIKFSESNNRSNFATEL</sequence>
<accession>A0A927B397</accession>
<evidence type="ECO:0000313" key="3">
    <source>
        <dbReference type="Proteomes" id="UP000653797"/>
    </source>
</evidence>
<keyword evidence="1" id="KW-1133">Transmembrane helix</keyword>
<feature type="transmembrane region" description="Helical" evidence="1">
    <location>
        <begin position="128"/>
        <end position="147"/>
    </location>
</feature>
<comment type="caution">
    <text evidence="2">The sequence shown here is derived from an EMBL/GenBank/DDBJ whole genome shotgun (WGS) entry which is preliminary data.</text>
</comment>
<dbReference type="Proteomes" id="UP000653797">
    <property type="component" value="Unassembled WGS sequence"/>
</dbReference>